<dbReference type="OrthoDB" id="9814553at2"/>
<protein>
    <submittedName>
        <fullName evidence="3">HTH-type transcriptional regulator PuuR</fullName>
    </submittedName>
    <submittedName>
        <fullName evidence="4">Helix-turn-helix domain-containing protein</fullName>
    </submittedName>
</protein>
<accession>A0A1W7AAZ9</accession>
<evidence type="ECO:0000313" key="4">
    <source>
        <dbReference type="EMBL" id="QIH78037.1"/>
    </source>
</evidence>
<reference evidence="3 5" key="1">
    <citation type="journal article" date="2017" name="Int. J. Syst. Evol. Microbiol.">
        <title>Macrococcus canis sp. nov., a skin bacterium associated with infections in dogs.</title>
        <authorList>
            <person name="Gobeli Brawand S."/>
            <person name="Cotting K."/>
            <person name="Gomez-Sanz E."/>
            <person name="Collaud A."/>
            <person name="Thomann A."/>
            <person name="Brodard I."/>
            <person name="Rodriguez-Campos S."/>
            <person name="Strauss C."/>
            <person name="Perreten V."/>
        </authorList>
    </citation>
    <scope>NUCLEOTIDE SEQUENCE [LARGE SCALE GENOMIC DNA]</scope>
    <source>
        <strain evidence="3 5">KM45013</strain>
    </source>
</reference>
<dbReference type="GO" id="GO:0003700">
    <property type="term" value="F:DNA-binding transcription factor activity"/>
    <property type="evidence" value="ECO:0007669"/>
    <property type="project" value="TreeGrafter"/>
</dbReference>
<dbReference type="EMBL" id="CP047363">
    <property type="protein sequence ID" value="QIH78037.1"/>
    <property type="molecule type" value="Genomic_DNA"/>
</dbReference>
<dbReference type="Pfam" id="PF01381">
    <property type="entry name" value="HTH_3"/>
    <property type="match status" value="1"/>
</dbReference>
<dbReference type="InterPro" id="IPR014710">
    <property type="entry name" value="RmlC-like_jellyroll"/>
</dbReference>
<dbReference type="Proteomes" id="UP000194154">
    <property type="component" value="Chromosome"/>
</dbReference>
<dbReference type="Gene3D" id="1.10.260.40">
    <property type="entry name" value="lambda repressor-like DNA-binding domains"/>
    <property type="match status" value="1"/>
</dbReference>
<dbReference type="InterPro" id="IPR050807">
    <property type="entry name" value="TransReg_Diox_bact_type"/>
</dbReference>
<feature type="domain" description="HTH cro/C1-type" evidence="2">
    <location>
        <begin position="7"/>
        <end position="61"/>
    </location>
</feature>
<dbReference type="InterPro" id="IPR001387">
    <property type="entry name" value="Cro/C1-type_HTH"/>
</dbReference>
<keyword evidence="5" id="KW-1185">Reference proteome</keyword>
<dbReference type="CDD" id="cd02209">
    <property type="entry name" value="cupin_XRE_C"/>
    <property type="match status" value="1"/>
</dbReference>
<dbReference type="SMART" id="SM00530">
    <property type="entry name" value="HTH_XRE"/>
    <property type="match status" value="1"/>
</dbReference>
<reference evidence="4" key="3">
    <citation type="journal article" date="2020" name="Antimicrob. Agents Chemother.">
        <title>The novel macrolide resistance genes mef(D), msr(F) and msr(H) are present on resistance islands in Macrococcus canis, Macrococcus caseolyticus and Staphylococcus aureus.</title>
        <authorList>
            <person name="Schwendener S."/>
            <person name="Dona V."/>
            <person name="Perreten V."/>
        </authorList>
    </citation>
    <scope>NUCLEOTIDE SEQUENCE</scope>
    <source>
        <strain evidence="4">Epi0076A</strain>
    </source>
</reference>
<dbReference type="SUPFAM" id="SSF51182">
    <property type="entry name" value="RmlC-like cupins"/>
    <property type="match status" value="1"/>
</dbReference>
<dbReference type="CDD" id="cd00093">
    <property type="entry name" value="HTH_XRE"/>
    <property type="match status" value="1"/>
</dbReference>
<name>A0A1W7AAZ9_9STAP</name>
<dbReference type="SUPFAM" id="SSF47413">
    <property type="entry name" value="lambda repressor-like DNA-binding domains"/>
    <property type="match status" value="1"/>
</dbReference>
<dbReference type="EMBL" id="CP021059">
    <property type="protein sequence ID" value="ARQ06586.1"/>
    <property type="molecule type" value="Genomic_DNA"/>
</dbReference>
<dbReference type="InterPro" id="IPR010982">
    <property type="entry name" value="Lambda_DNA-bd_dom_sf"/>
</dbReference>
<dbReference type="InterPro" id="IPR011051">
    <property type="entry name" value="RmlC_Cupin_sf"/>
</dbReference>
<keyword evidence="1" id="KW-0238">DNA-binding</keyword>
<dbReference type="AlphaFoldDB" id="A0A1W7AAZ9"/>
<organism evidence="3 5">
    <name type="scientific">Macrococcoides canis</name>
    <dbReference type="NCBI Taxonomy" id="1855823"/>
    <lineage>
        <taxon>Bacteria</taxon>
        <taxon>Bacillati</taxon>
        <taxon>Bacillota</taxon>
        <taxon>Bacilli</taxon>
        <taxon>Bacillales</taxon>
        <taxon>Staphylococcaceae</taxon>
        <taxon>Macrococcoides</taxon>
    </lineage>
</organism>
<dbReference type="GO" id="GO:0005829">
    <property type="term" value="C:cytosol"/>
    <property type="evidence" value="ECO:0007669"/>
    <property type="project" value="TreeGrafter"/>
</dbReference>
<dbReference type="PROSITE" id="PS50943">
    <property type="entry name" value="HTH_CROC1"/>
    <property type="match status" value="1"/>
</dbReference>
<dbReference type="GO" id="GO:0003677">
    <property type="term" value="F:DNA binding"/>
    <property type="evidence" value="ECO:0007669"/>
    <property type="project" value="UniProtKB-KW"/>
</dbReference>
<dbReference type="PANTHER" id="PTHR46797">
    <property type="entry name" value="HTH-TYPE TRANSCRIPTIONAL REGULATOR"/>
    <property type="match status" value="1"/>
</dbReference>
<dbReference type="InterPro" id="IPR013096">
    <property type="entry name" value="Cupin_2"/>
</dbReference>
<dbReference type="Proteomes" id="UP000501122">
    <property type="component" value="Chromosome"/>
</dbReference>
<dbReference type="Pfam" id="PF07883">
    <property type="entry name" value="Cupin_2"/>
    <property type="match status" value="1"/>
</dbReference>
<dbReference type="GeneID" id="35295071"/>
<evidence type="ECO:0000313" key="3">
    <source>
        <dbReference type="EMBL" id="ARQ06586.1"/>
    </source>
</evidence>
<sequence length="180" mass="21137">MDIGKKIKDLRRQKNLTQEELGERTDLSKGYISQLERNLCSPSMETFFNILEVLGSKPKDFFSEQQYEQRIHYPKSEQTIYDEYDDGYMINWLVPDSNEFDMEPVIITIEPGKKYKKFLPSMSDSFIYVLQGEASIHIGRKDYHAKCGESFYFKANESHQLFNRTDKATRVLIVATESYL</sequence>
<dbReference type="RefSeq" id="WP_086042247.1">
    <property type="nucleotide sequence ID" value="NZ_CBCRZA010000006.1"/>
</dbReference>
<dbReference type="PANTHER" id="PTHR46797:SF2">
    <property type="entry name" value="TRANSCRIPTIONAL REGULATOR"/>
    <property type="match status" value="1"/>
</dbReference>
<dbReference type="Gene3D" id="2.60.120.10">
    <property type="entry name" value="Jelly Rolls"/>
    <property type="match status" value="1"/>
</dbReference>
<dbReference type="STRING" id="1855823.MCCS_09390"/>
<evidence type="ECO:0000259" key="2">
    <source>
        <dbReference type="PROSITE" id="PS50943"/>
    </source>
</evidence>
<gene>
    <name evidence="3" type="primary">puuR_2</name>
    <name evidence="4" type="ORF">GTN30_05085</name>
    <name evidence="3" type="ORF">MCCS_09390</name>
</gene>
<proteinExistence type="predicted"/>
<reference evidence="3" key="2">
    <citation type="submission" date="2017-04" db="EMBL/GenBank/DDBJ databases">
        <authorList>
            <person name="Afonso C.L."/>
            <person name="Miller P.J."/>
            <person name="Scott M.A."/>
            <person name="Spackman E."/>
            <person name="Goraichik I."/>
            <person name="Dimitrov K.M."/>
            <person name="Suarez D.L."/>
            <person name="Swayne D.E."/>
        </authorList>
    </citation>
    <scope>NUCLEOTIDE SEQUENCE</scope>
    <source>
        <strain evidence="3">KM45013</strain>
    </source>
</reference>
<dbReference type="KEGG" id="mcak:MCCS_09390"/>
<evidence type="ECO:0000256" key="1">
    <source>
        <dbReference type="ARBA" id="ARBA00023125"/>
    </source>
</evidence>
<evidence type="ECO:0000313" key="5">
    <source>
        <dbReference type="Proteomes" id="UP000194154"/>
    </source>
</evidence>